<accession>A0A0E9RWC5</accession>
<name>A0A0E9RWC5_ANGAN</name>
<organism evidence="1">
    <name type="scientific">Anguilla anguilla</name>
    <name type="common">European freshwater eel</name>
    <name type="synonym">Muraena anguilla</name>
    <dbReference type="NCBI Taxonomy" id="7936"/>
    <lineage>
        <taxon>Eukaryota</taxon>
        <taxon>Metazoa</taxon>
        <taxon>Chordata</taxon>
        <taxon>Craniata</taxon>
        <taxon>Vertebrata</taxon>
        <taxon>Euteleostomi</taxon>
        <taxon>Actinopterygii</taxon>
        <taxon>Neopterygii</taxon>
        <taxon>Teleostei</taxon>
        <taxon>Anguilliformes</taxon>
        <taxon>Anguillidae</taxon>
        <taxon>Anguilla</taxon>
    </lineage>
</organism>
<reference evidence="1" key="2">
    <citation type="journal article" date="2015" name="Fish Shellfish Immunol.">
        <title>Early steps in the European eel (Anguilla anguilla)-Vibrio vulnificus interaction in the gills: Role of the RtxA13 toxin.</title>
        <authorList>
            <person name="Callol A."/>
            <person name="Pajuelo D."/>
            <person name="Ebbesson L."/>
            <person name="Teles M."/>
            <person name="MacKenzie S."/>
            <person name="Amaro C."/>
        </authorList>
    </citation>
    <scope>NUCLEOTIDE SEQUENCE</scope>
</reference>
<sequence>MTAGSNKKQGLFIYPGPGGVSVSPAYSPDSTDFKRMLAMAY</sequence>
<dbReference type="EMBL" id="GBXM01076009">
    <property type="protein sequence ID" value="JAH32568.1"/>
    <property type="molecule type" value="Transcribed_RNA"/>
</dbReference>
<proteinExistence type="predicted"/>
<protein>
    <submittedName>
        <fullName evidence="1">Uncharacterized protein</fullName>
    </submittedName>
</protein>
<reference evidence="1" key="1">
    <citation type="submission" date="2014-11" db="EMBL/GenBank/DDBJ databases">
        <authorList>
            <person name="Amaro Gonzalez C."/>
        </authorList>
    </citation>
    <scope>NUCLEOTIDE SEQUENCE</scope>
</reference>
<dbReference type="AlphaFoldDB" id="A0A0E9RWC5"/>
<evidence type="ECO:0000313" key="1">
    <source>
        <dbReference type="EMBL" id="JAH32568.1"/>
    </source>
</evidence>